<dbReference type="Pfam" id="PF13966">
    <property type="entry name" value="zf-RVT"/>
    <property type="match status" value="1"/>
</dbReference>
<organism evidence="2 3">
    <name type="scientific">Trifolium pratense</name>
    <name type="common">Red clover</name>
    <dbReference type="NCBI Taxonomy" id="57577"/>
    <lineage>
        <taxon>Eukaryota</taxon>
        <taxon>Viridiplantae</taxon>
        <taxon>Streptophyta</taxon>
        <taxon>Embryophyta</taxon>
        <taxon>Tracheophyta</taxon>
        <taxon>Spermatophyta</taxon>
        <taxon>Magnoliopsida</taxon>
        <taxon>eudicotyledons</taxon>
        <taxon>Gunneridae</taxon>
        <taxon>Pentapetalae</taxon>
        <taxon>rosids</taxon>
        <taxon>fabids</taxon>
        <taxon>Fabales</taxon>
        <taxon>Fabaceae</taxon>
        <taxon>Papilionoideae</taxon>
        <taxon>50 kb inversion clade</taxon>
        <taxon>NPAAA clade</taxon>
        <taxon>Hologalegina</taxon>
        <taxon>IRL clade</taxon>
        <taxon>Trifolieae</taxon>
        <taxon>Trifolium</taxon>
    </lineage>
</organism>
<proteinExistence type="predicted"/>
<name>A0A2K3L6A6_TRIPR</name>
<protein>
    <submittedName>
        <fullName evidence="2">Heat shock protein</fullName>
    </submittedName>
</protein>
<reference evidence="2 3" key="2">
    <citation type="journal article" date="2017" name="Front. Plant Sci.">
        <title>Gene Classification and Mining of Molecular Markers Useful in Red Clover (Trifolium pratense) Breeding.</title>
        <authorList>
            <person name="Istvanek J."/>
            <person name="Dluhosova J."/>
            <person name="Dluhos P."/>
            <person name="Patkova L."/>
            <person name="Nedelnik J."/>
            <person name="Repkova J."/>
        </authorList>
    </citation>
    <scope>NUCLEOTIDE SEQUENCE [LARGE SCALE GENOMIC DNA]</scope>
    <source>
        <strain evidence="3">cv. Tatra</strain>
        <tissue evidence="2">Young leaves</tissue>
    </source>
</reference>
<feature type="domain" description="Reverse transcriptase zinc-binding" evidence="1">
    <location>
        <begin position="57"/>
        <end position="145"/>
    </location>
</feature>
<dbReference type="PANTHER" id="PTHR36617">
    <property type="entry name" value="PROTEIN, PUTATIVE-RELATED"/>
    <property type="match status" value="1"/>
</dbReference>
<reference evidence="2 3" key="1">
    <citation type="journal article" date="2014" name="Am. J. Bot.">
        <title>Genome assembly and annotation for red clover (Trifolium pratense; Fabaceae).</title>
        <authorList>
            <person name="Istvanek J."/>
            <person name="Jaros M."/>
            <person name="Krenek A."/>
            <person name="Repkova J."/>
        </authorList>
    </citation>
    <scope>NUCLEOTIDE SEQUENCE [LARGE SCALE GENOMIC DNA]</scope>
    <source>
        <strain evidence="3">cv. Tatra</strain>
        <tissue evidence="2">Young leaves</tissue>
    </source>
</reference>
<keyword evidence="2" id="KW-0346">Stress response</keyword>
<dbReference type="AlphaFoldDB" id="A0A2K3L6A6"/>
<comment type="caution">
    <text evidence="2">The sequence shown here is derived from an EMBL/GenBank/DDBJ whole genome shotgun (WGS) entry which is preliminary data.</text>
</comment>
<evidence type="ECO:0000313" key="2">
    <source>
        <dbReference type="EMBL" id="PNX74066.1"/>
    </source>
</evidence>
<dbReference type="InterPro" id="IPR026960">
    <property type="entry name" value="RVT-Znf"/>
</dbReference>
<accession>A0A2K3L6A6</accession>
<sequence length="196" mass="22478">MFMFGWESGGEAWVWRRQLWAWEEELVGECHILLSKITLQDQVSGSWQWRPELEDGYTVRSAYQLLTFQDTVTLDDAAVLLWHPQVPLKVSIMAWRLLRDRLPTSANLVSRGIPLAADHRCAFGCAEVETTHPLFISCSTADSLWTLVRSWIGSTYMTAPTLSAYFTQFTGSTSGTRAHRSFMQLVWLVCVWVIWT</sequence>
<dbReference type="PANTHER" id="PTHR36617:SF5">
    <property type="entry name" value="OS05G0421675 PROTEIN"/>
    <property type="match status" value="1"/>
</dbReference>
<evidence type="ECO:0000259" key="1">
    <source>
        <dbReference type="Pfam" id="PF13966"/>
    </source>
</evidence>
<evidence type="ECO:0000313" key="3">
    <source>
        <dbReference type="Proteomes" id="UP000236291"/>
    </source>
</evidence>
<dbReference type="Proteomes" id="UP000236291">
    <property type="component" value="Unassembled WGS sequence"/>
</dbReference>
<dbReference type="EMBL" id="ASHM01026966">
    <property type="protein sequence ID" value="PNX74066.1"/>
    <property type="molecule type" value="Genomic_DNA"/>
</dbReference>
<gene>
    <name evidence="2" type="ORF">L195_g029977</name>
</gene>